<dbReference type="Proteomes" id="UP001159428">
    <property type="component" value="Unassembled WGS sequence"/>
</dbReference>
<feature type="non-terminal residue" evidence="2">
    <location>
        <position position="1"/>
    </location>
</feature>
<evidence type="ECO:0008006" key="4">
    <source>
        <dbReference type="Google" id="ProtNLM"/>
    </source>
</evidence>
<organism evidence="2 3">
    <name type="scientific">Pocillopora meandrina</name>
    <dbReference type="NCBI Taxonomy" id="46732"/>
    <lineage>
        <taxon>Eukaryota</taxon>
        <taxon>Metazoa</taxon>
        <taxon>Cnidaria</taxon>
        <taxon>Anthozoa</taxon>
        <taxon>Hexacorallia</taxon>
        <taxon>Scleractinia</taxon>
        <taxon>Astrocoeniina</taxon>
        <taxon>Pocilloporidae</taxon>
        <taxon>Pocillopora</taxon>
    </lineage>
</organism>
<dbReference type="AlphaFoldDB" id="A0AAU9VM84"/>
<reference evidence="2 3" key="1">
    <citation type="submission" date="2022-05" db="EMBL/GenBank/DDBJ databases">
        <authorList>
            <consortium name="Genoscope - CEA"/>
            <person name="William W."/>
        </authorList>
    </citation>
    <scope>NUCLEOTIDE SEQUENCE [LARGE SCALE GENOMIC DNA]</scope>
</reference>
<gene>
    <name evidence="2" type="ORF">PMEA_00010639</name>
</gene>
<protein>
    <recommendedName>
        <fullName evidence="4">Cellular-myelocytomatosis proto-oncogene</fullName>
    </recommendedName>
</protein>
<dbReference type="EMBL" id="CALNXJ010000002">
    <property type="protein sequence ID" value="CAH3032974.1"/>
    <property type="molecule type" value="Genomic_DNA"/>
</dbReference>
<name>A0AAU9VM84_9CNID</name>
<proteinExistence type="predicted"/>
<keyword evidence="3" id="KW-1185">Reference proteome</keyword>
<feature type="compositionally biased region" description="Polar residues" evidence="1">
    <location>
        <begin position="1"/>
        <end position="17"/>
    </location>
</feature>
<evidence type="ECO:0000313" key="2">
    <source>
        <dbReference type="EMBL" id="CAH3032974.1"/>
    </source>
</evidence>
<sequence>DAPDTEGSSATPSTSLNFEDAESLPVNVLRDCQEISVTAAPTNHAEDTVCIQSESDITNSFTEEQQTKKIHHYILCKSVTACVCVSRRKSTHQNNQKEADV</sequence>
<evidence type="ECO:0000313" key="3">
    <source>
        <dbReference type="Proteomes" id="UP001159428"/>
    </source>
</evidence>
<evidence type="ECO:0000256" key="1">
    <source>
        <dbReference type="SAM" id="MobiDB-lite"/>
    </source>
</evidence>
<feature type="region of interest" description="Disordered" evidence="1">
    <location>
        <begin position="1"/>
        <end position="20"/>
    </location>
</feature>
<comment type="caution">
    <text evidence="2">The sequence shown here is derived from an EMBL/GenBank/DDBJ whole genome shotgun (WGS) entry which is preliminary data.</text>
</comment>
<accession>A0AAU9VM84</accession>